<name>A0AAD4D1T8_9FUNG</name>
<feature type="region of interest" description="Disordered" evidence="1">
    <location>
        <begin position="77"/>
        <end position="152"/>
    </location>
</feature>
<proteinExistence type="predicted"/>
<evidence type="ECO:0000256" key="1">
    <source>
        <dbReference type="SAM" id="MobiDB-lite"/>
    </source>
</evidence>
<evidence type="ECO:0000313" key="3">
    <source>
        <dbReference type="Proteomes" id="UP001194580"/>
    </source>
</evidence>
<evidence type="ECO:0000313" key="2">
    <source>
        <dbReference type="EMBL" id="KAG0256327.1"/>
    </source>
</evidence>
<dbReference type="Proteomes" id="UP001194580">
    <property type="component" value="Unassembled WGS sequence"/>
</dbReference>
<feature type="compositionally biased region" description="Acidic residues" evidence="1">
    <location>
        <begin position="118"/>
        <end position="129"/>
    </location>
</feature>
<comment type="caution">
    <text evidence="2">The sequence shown here is derived from an EMBL/GenBank/DDBJ whole genome shotgun (WGS) entry which is preliminary data.</text>
</comment>
<protein>
    <submittedName>
        <fullName evidence="2">Uncharacterized protein</fullName>
    </submittedName>
</protein>
<gene>
    <name evidence="2" type="ORF">BGZ95_005526</name>
</gene>
<keyword evidence="3" id="KW-1185">Reference proteome</keyword>
<reference evidence="2" key="1">
    <citation type="journal article" date="2020" name="Fungal Divers.">
        <title>Resolving the Mortierellaceae phylogeny through synthesis of multi-gene phylogenetics and phylogenomics.</title>
        <authorList>
            <person name="Vandepol N."/>
            <person name="Liber J."/>
            <person name="Desiro A."/>
            <person name="Na H."/>
            <person name="Kennedy M."/>
            <person name="Barry K."/>
            <person name="Grigoriev I.V."/>
            <person name="Miller A.N."/>
            <person name="O'Donnell K."/>
            <person name="Stajich J.E."/>
            <person name="Bonito G."/>
        </authorList>
    </citation>
    <scope>NUCLEOTIDE SEQUENCE</scope>
    <source>
        <strain evidence="2">NRRL 28262</strain>
    </source>
</reference>
<organism evidence="2 3">
    <name type="scientific">Linnemannia exigua</name>
    <dbReference type="NCBI Taxonomy" id="604196"/>
    <lineage>
        <taxon>Eukaryota</taxon>
        <taxon>Fungi</taxon>
        <taxon>Fungi incertae sedis</taxon>
        <taxon>Mucoromycota</taxon>
        <taxon>Mortierellomycotina</taxon>
        <taxon>Mortierellomycetes</taxon>
        <taxon>Mortierellales</taxon>
        <taxon>Mortierellaceae</taxon>
        <taxon>Linnemannia</taxon>
    </lineage>
</organism>
<dbReference type="AlphaFoldDB" id="A0AAD4D1T8"/>
<feature type="non-terminal residue" evidence="2">
    <location>
        <position position="152"/>
    </location>
</feature>
<feature type="compositionally biased region" description="Basic and acidic residues" evidence="1">
    <location>
        <begin position="143"/>
        <end position="152"/>
    </location>
</feature>
<accession>A0AAD4D1T8</accession>
<dbReference type="EMBL" id="JAAAIL010002559">
    <property type="protein sequence ID" value="KAG0256327.1"/>
    <property type="molecule type" value="Genomic_DNA"/>
</dbReference>
<sequence length="152" mass="16841">EVSKGVRAALKKRYEEWRRNEGALFWASRATDYEVDVSTEQTAGALVGRSLVANSASASTSASSWSFLTIIDGAGQKHLRDPEEELGQTLPKTPRSRYIDSLPMVQSGRGHSDHFQDNDTDQTDVEEQVDVAKEDENGGQGWTDDRGSKWSH</sequence>